<name>Q0A690_ALKEH</name>
<dbReference type="RefSeq" id="WP_011630041.1">
    <property type="nucleotide sequence ID" value="NC_008340.1"/>
</dbReference>
<dbReference type="InterPro" id="IPR010982">
    <property type="entry name" value="Lambda_DNA-bd_dom_sf"/>
</dbReference>
<dbReference type="KEGG" id="aeh:Mlg_2307"/>
<dbReference type="InterPro" id="IPR001387">
    <property type="entry name" value="Cro/C1-type_HTH"/>
</dbReference>
<accession>Q0A690</accession>
<evidence type="ECO:0000259" key="1">
    <source>
        <dbReference type="PROSITE" id="PS50943"/>
    </source>
</evidence>
<evidence type="ECO:0000313" key="3">
    <source>
        <dbReference type="Proteomes" id="UP000001962"/>
    </source>
</evidence>
<dbReference type="SUPFAM" id="SSF47413">
    <property type="entry name" value="lambda repressor-like DNA-binding domains"/>
    <property type="match status" value="1"/>
</dbReference>
<dbReference type="HOGENOM" id="CLU_1340919_0_0_6"/>
<dbReference type="CDD" id="cd00093">
    <property type="entry name" value="HTH_XRE"/>
    <property type="match status" value="1"/>
</dbReference>
<feature type="domain" description="HTH cro/C1-type" evidence="1">
    <location>
        <begin position="81"/>
        <end position="112"/>
    </location>
</feature>
<proteinExistence type="predicted"/>
<evidence type="ECO:0000313" key="2">
    <source>
        <dbReference type="EMBL" id="ABI57647.1"/>
    </source>
</evidence>
<dbReference type="SMART" id="SM00530">
    <property type="entry name" value="HTH_XRE"/>
    <property type="match status" value="1"/>
</dbReference>
<dbReference type="InterPro" id="IPR032758">
    <property type="entry name" value="MqsA/HigA-2"/>
</dbReference>
<dbReference type="InterPro" id="IPR022452">
    <property type="entry name" value="MqsA"/>
</dbReference>
<protein>
    <recommendedName>
        <fullName evidence="1">HTH cro/C1-type domain-containing protein</fullName>
    </recommendedName>
</protein>
<dbReference type="GO" id="GO:0003677">
    <property type="term" value="F:DNA binding"/>
    <property type="evidence" value="ECO:0007669"/>
    <property type="project" value="InterPro"/>
</dbReference>
<dbReference type="PROSITE" id="PS50943">
    <property type="entry name" value="HTH_CROC1"/>
    <property type="match status" value="1"/>
</dbReference>
<dbReference type="OrthoDB" id="7349669at2"/>
<gene>
    <name evidence="2" type="ordered locus">Mlg_2307</name>
</gene>
<dbReference type="Pfam" id="PF15731">
    <property type="entry name" value="MqsA_antitoxin"/>
    <property type="match status" value="1"/>
</dbReference>
<dbReference type="EMBL" id="CP000453">
    <property type="protein sequence ID" value="ABI57647.1"/>
    <property type="molecule type" value="Genomic_DNA"/>
</dbReference>
<sequence>MTRGTRNALRPCPACGEGRLEPRQTTQRAEHAGLSEAIPLHYAVCDTCGSELAEAPEAKANKRAMTAFRKRADGLLTGAQMRQARKALGLTQAQAAKLFGGGQVAFSRYENDDITQSEAMDSLVRVCLAQPANLTLLADQKGVSAIFTTDDNWANALVRRHILGIKSALEHQIAPDRVAEPSPQDPLKRHAKVIDIQRWRKAAA</sequence>
<organism evidence="2 3">
    <name type="scientific">Alkalilimnicola ehrlichii (strain ATCC BAA-1101 / DSM 17681 / MLHE-1)</name>
    <dbReference type="NCBI Taxonomy" id="187272"/>
    <lineage>
        <taxon>Bacteria</taxon>
        <taxon>Pseudomonadati</taxon>
        <taxon>Pseudomonadota</taxon>
        <taxon>Gammaproteobacteria</taxon>
        <taxon>Chromatiales</taxon>
        <taxon>Ectothiorhodospiraceae</taxon>
        <taxon>Alkalilimnicola</taxon>
    </lineage>
</organism>
<keyword evidence="3" id="KW-1185">Reference proteome</keyword>
<dbReference type="Gene3D" id="3.10.20.860">
    <property type="match status" value="1"/>
</dbReference>
<reference evidence="3" key="1">
    <citation type="submission" date="2006-08" db="EMBL/GenBank/DDBJ databases">
        <title>Complete sequence of Alkalilimnicola ehrilichei MLHE-1.</title>
        <authorList>
            <person name="Copeland A."/>
            <person name="Lucas S."/>
            <person name="Lapidus A."/>
            <person name="Barry K."/>
            <person name="Detter J.C."/>
            <person name="Glavina del Rio T."/>
            <person name="Hammon N."/>
            <person name="Israni S."/>
            <person name="Dalin E."/>
            <person name="Tice H."/>
            <person name="Pitluck S."/>
            <person name="Sims D."/>
            <person name="Brettin T."/>
            <person name="Bruce D."/>
            <person name="Han C."/>
            <person name="Tapia R."/>
            <person name="Gilna P."/>
            <person name="Schmutz J."/>
            <person name="Larimer F."/>
            <person name="Land M."/>
            <person name="Hauser L."/>
            <person name="Kyrpides N."/>
            <person name="Mikhailova N."/>
            <person name="Oremland R.S."/>
            <person name="Hoeft S.E."/>
            <person name="Switzer-Blum J."/>
            <person name="Kulp T."/>
            <person name="King G."/>
            <person name="Tabita R."/>
            <person name="Witte B."/>
            <person name="Santini J.M."/>
            <person name="Basu P."/>
            <person name="Hollibaugh J.T."/>
            <person name="Xie G."/>
            <person name="Stolz J.F."/>
            <person name="Richardson P."/>
        </authorList>
    </citation>
    <scope>NUCLEOTIDE SEQUENCE [LARGE SCALE GENOMIC DNA]</scope>
    <source>
        <strain evidence="3">ATCC BAA-1101 / DSM 17681 / MLHE-1</strain>
    </source>
</reference>
<dbReference type="NCBIfam" id="TIGR03830">
    <property type="entry name" value="CxxCG_CxxCG_HTH"/>
    <property type="match status" value="1"/>
</dbReference>
<dbReference type="Proteomes" id="UP000001962">
    <property type="component" value="Chromosome"/>
</dbReference>
<dbReference type="Gene3D" id="1.10.260.40">
    <property type="entry name" value="lambda repressor-like DNA-binding domains"/>
    <property type="match status" value="1"/>
</dbReference>
<dbReference type="eggNOG" id="COG1396">
    <property type="taxonomic scope" value="Bacteria"/>
</dbReference>
<dbReference type="AlphaFoldDB" id="Q0A690"/>